<gene>
    <name evidence="2" type="ORF">GCM10009627_01050</name>
</gene>
<reference evidence="3" key="1">
    <citation type="journal article" date="2019" name="Int. J. Syst. Evol. Microbiol.">
        <title>The Global Catalogue of Microorganisms (GCM) 10K type strain sequencing project: providing services to taxonomists for standard genome sequencing and annotation.</title>
        <authorList>
            <consortium name="The Broad Institute Genomics Platform"/>
            <consortium name="The Broad Institute Genome Sequencing Center for Infectious Disease"/>
            <person name="Wu L."/>
            <person name="Ma J."/>
        </authorList>
    </citation>
    <scope>NUCLEOTIDE SEQUENCE [LARGE SCALE GENOMIC DNA]</scope>
    <source>
        <strain evidence="3">JCM 12140</strain>
    </source>
</reference>
<dbReference type="RefSeq" id="WP_204608356.1">
    <property type="nucleotide sequence ID" value="NZ_BAAAJX010000001.1"/>
</dbReference>
<dbReference type="Pfam" id="PF03372">
    <property type="entry name" value="Exo_endo_phos"/>
    <property type="match status" value="1"/>
</dbReference>
<dbReference type="InterPro" id="IPR036691">
    <property type="entry name" value="Endo/exonu/phosph_ase_sf"/>
</dbReference>
<dbReference type="Proteomes" id="UP001501742">
    <property type="component" value="Unassembled WGS sequence"/>
</dbReference>
<dbReference type="EMBL" id="BAAAJX010000001">
    <property type="protein sequence ID" value="GAA1491759.1"/>
    <property type="molecule type" value="Genomic_DNA"/>
</dbReference>
<organism evidence="2 3">
    <name type="scientific">Curtobacterium herbarum</name>
    <dbReference type="NCBI Taxonomy" id="150122"/>
    <lineage>
        <taxon>Bacteria</taxon>
        <taxon>Bacillati</taxon>
        <taxon>Actinomycetota</taxon>
        <taxon>Actinomycetes</taxon>
        <taxon>Micrococcales</taxon>
        <taxon>Microbacteriaceae</taxon>
        <taxon>Curtobacterium</taxon>
    </lineage>
</organism>
<comment type="caution">
    <text evidence="2">The sequence shown here is derived from an EMBL/GenBank/DDBJ whole genome shotgun (WGS) entry which is preliminary data.</text>
</comment>
<keyword evidence="3" id="KW-1185">Reference proteome</keyword>
<dbReference type="InterPro" id="IPR005135">
    <property type="entry name" value="Endo/exonuclease/phosphatase"/>
</dbReference>
<dbReference type="SUPFAM" id="SSF56219">
    <property type="entry name" value="DNase I-like"/>
    <property type="match status" value="1"/>
</dbReference>
<proteinExistence type="predicted"/>
<evidence type="ECO:0000259" key="1">
    <source>
        <dbReference type="Pfam" id="PF03372"/>
    </source>
</evidence>
<evidence type="ECO:0000313" key="3">
    <source>
        <dbReference type="Proteomes" id="UP001501742"/>
    </source>
</evidence>
<feature type="domain" description="Endonuclease/exonuclease/phosphatase" evidence="1">
    <location>
        <begin position="22"/>
        <end position="265"/>
    </location>
</feature>
<evidence type="ECO:0000313" key="2">
    <source>
        <dbReference type="EMBL" id="GAA1491759.1"/>
    </source>
</evidence>
<dbReference type="Gene3D" id="3.60.10.10">
    <property type="entry name" value="Endonuclease/exonuclease/phosphatase"/>
    <property type="match status" value="1"/>
</dbReference>
<accession>A0ABP4K1Z9</accession>
<protein>
    <recommendedName>
        <fullName evidence="1">Endonuclease/exonuclease/phosphatase domain-containing protein</fullName>
    </recommendedName>
</protein>
<sequence length="278" mass="29974">MHRQADDRPIIGPVAAPDLHCMTLNLRRSVPRPAGHPDSWEHRRDAVVALVASEAPTVLAVQEALRPQAVDLATGIGSRWEALLLGRDRYGDGEAVGLLVDTERCSVVERRSWTMSRTPLRPGSRSWATAFPRHAVGAVLDDHATGRRFLALATHLDVASPWARLRSAQLLGRIVAQSGLPAVVMADYNAPAGSAPWRALAEAGVPDTWGRASRHETAELGTYAAYREPRADKPRIDGVLATEDADVSRVAVSTRRPGGVWPSDHLAVHAVLSFGTTA</sequence>
<name>A0ABP4K1Z9_9MICO</name>